<dbReference type="SMART" id="SM00829">
    <property type="entry name" value="PKS_ER"/>
    <property type="match status" value="1"/>
</dbReference>
<name>A0A077WAW9_9FUNG</name>
<dbReference type="Pfam" id="PF16884">
    <property type="entry name" value="ADH_N_2"/>
    <property type="match status" value="1"/>
</dbReference>
<dbReference type="PANTHER" id="PTHR43205:SF7">
    <property type="entry name" value="PROSTAGLANDIN REDUCTASE 1"/>
    <property type="match status" value="1"/>
</dbReference>
<accession>A0A077WAW9</accession>
<dbReference type="OrthoDB" id="809632at2759"/>
<keyword evidence="1" id="KW-0560">Oxidoreductase</keyword>
<dbReference type="EMBL" id="LK023313">
    <property type="protein sequence ID" value="CDS03719.1"/>
    <property type="molecule type" value="Genomic_DNA"/>
</dbReference>
<dbReference type="Gene3D" id="3.40.50.720">
    <property type="entry name" value="NAD(P)-binding Rossmann-like Domain"/>
    <property type="match status" value="1"/>
</dbReference>
<dbReference type="InterPro" id="IPR020843">
    <property type="entry name" value="ER"/>
</dbReference>
<dbReference type="GO" id="GO:0016628">
    <property type="term" value="F:oxidoreductase activity, acting on the CH-CH group of donors, NAD or NADP as acceptor"/>
    <property type="evidence" value="ECO:0007669"/>
    <property type="project" value="InterPro"/>
</dbReference>
<reference evidence="3" key="1">
    <citation type="journal article" date="2014" name="Genome Announc.">
        <title>De novo whole-genome sequence and genome annotation of Lichtheimia ramosa.</title>
        <authorList>
            <person name="Linde J."/>
            <person name="Schwartze V."/>
            <person name="Binder U."/>
            <person name="Lass-Florl C."/>
            <person name="Voigt K."/>
            <person name="Horn F."/>
        </authorList>
    </citation>
    <scope>NUCLEOTIDE SEQUENCE</scope>
    <source>
        <strain evidence="3">JMRC FSU:6197</strain>
    </source>
</reference>
<dbReference type="AlphaFoldDB" id="A0A077WAW9"/>
<dbReference type="InterPro" id="IPR045010">
    <property type="entry name" value="MDR_fam"/>
</dbReference>
<evidence type="ECO:0000259" key="2">
    <source>
        <dbReference type="SMART" id="SM00829"/>
    </source>
</evidence>
<feature type="domain" description="Enoyl reductase (ER)" evidence="2">
    <location>
        <begin position="56"/>
        <end position="342"/>
    </location>
</feature>
<dbReference type="Pfam" id="PF00107">
    <property type="entry name" value="ADH_zinc_N"/>
    <property type="match status" value="1"/>
</dbReference>
<dbReference type="SUPFAM" id="SSF50129">
    <property type="entry name" value="GroES-like"/>
    <property type="match status" value="1"/>
</dbReference>
<dbReference type="InterPro" id="IPR041694">
    <property type="entry name" value="ADH_N_2"/>
</dbReference>
<gene>
    <name evidence="3" type="ORF">LRAMOSA01120</name>
</gene>
<organism evidence="3">
    <name type="scientific">Lichtheimia ramosa</name>
    <dbReference type="NCBI Taxonomy" id="688394"/>
    <lineage>
        <taxon>Eukaryota</taxon>
        <taxon>Fungi</taxon>
        <taxon>Fungi incertae sedis</taxon>
        <taxon>Mucoromycota</taxon>
        <taxon>Mucoromycotina</taxon>
        <taxon>Mucoromycetes</taxon>
        <taxon>Mucorales</taxon>
        <taxon>Lichtheimiaceae</taxon>
        <taxon>Lichtheimia</taxon>
    </lineage>
</organism>
<dbReference type="CDD" id="cd05288">
    <property type="entry name" value="PGDH"/>
    <property type="match status" value="1"/>
</dbReference>
<evidence type="ECO:0000256" key="1">
    <source>
        <dbReference type="ARBA" id="ARBA00023002"/>
    </source>
</evidence>
<evidence type="ECO:0000313" key="3">
    <source>
        <dbReference type="EMBL" id="CDS03719.1"/>
    </source>
</evidence>
<dbReference type="SUPFAM" id="SSF51735">
    <property type="entry name" value="NAD(P)-binding Rossmann-fold domains"/>
    <property type="match status" value="1"/>
</dbReference>
<dbReference type="Gene3D" id="3.90.180.10">
    <property type="entry name" value="Medium-chain alcohol dehydrogenases, catalytic domain"/>
    <property type="match status" value="1"/>
</dbReference>
<dbReference type="InterPro" id="IPR036291">
    <property type="entry name" value="NAD(P)-bd_dom_sf"/>
</dbReference>
<dbReference type="FunFam" id="3.40.50.720:FF:000121">
    <property type="entry name" value="Prostaglandin reductase 2"/>
    <property type="match status" value="1"/>
</dbReference>
<dbReference type="InterPro" id="IPR013149">
    <property type="entry name" value="ADH-like_C"/>
</dbReference>
<proteinExistence type="predicted"/>
<protein>
    <recommendedName>
        <fullName evidence="2">Enoyl reductase (ER) domain-containing protein</fullName>
    </recommendedName>
</protein>
<dbReference type="PANTHER" id="PTHR43205">
    <property type="entry name" value="PROSTAGLANDIN REDUCTASE"/>
    <property type="match status" value="1"/>
</dbReference>
<dbReference type="InterPro" id="IPR011032">
    <property type="entry name" value="GroES-like_sf"/>
</dbReference>
<sequence>MTRNYQVIFSKVCKQGRPVPGEHLQVQESTIDLDTPLTDGAYIVKHLYFSVDPYFRLGLAAVPPPIWGFTLGEVVRGVTLGVVERSSNPKYKQGAIVISEFAKGLFTEYAIIQGSEQEQYKVLFEDAKDSKIPLSNYLSVLGISGITAYYGLIQHGQPKAGETIYISTAAGGVGQLVGQLAKIHGMHVVGSTGTDEKVEYLKKIGYDGAFNYKKSDIGAKLAELCPNGIDLVYENVGGDNLNTAILHCNNFARIVLCGTSGHAANGGAVPNLSKMMPKRLRIQAINAFDISPELRKEFVQNVTEWLVQGKIQYKEYITQGIENTPQAVVDMFIGENLGKSLVKVADL</sequence>